<comment type="similarity">
    <text evidence="7">Belongs to the glycosyl hydrolase 18 family.</text>
</comment>
<evidence type="ECO:0000256" key="6">
    <source>
        <dbReference type="RuleBase" id="RU000489"/>
    </source>
</evidence>
<dbReference type="InterPro" id="IPR001223">
    <property type="entry name" value="Glyco_hydro18_cat"/>
</dbReference>
<keyword evidence="4" id="KW-0624">Polysaccharide degradation</keyword>
<feature type="chain" id="PRO_5045624454" description="chitinase" evidence="8">
    <location>
        <begin position="24"/>
        <end position="403"/>
    </location>
</feature>
<evidence type="ECO:0000256" key="4">
    <source>
        <dbReference type="ARBA" id="ARBA00023024"/>
    </source>
</evidence>
<keyword evidence="4" id="KW-0119">Carbohydrate metabolism</keyword>
<comment type="catalytic activity">
    <reaction evidence="1">
        <text>Random endo-hydrolysis of N-acetyl-beta-D-glucosaminide (1-&gt;4)-beta-linkages in chitin and chitodextrins.</text>
        <dbReference type="EC" id="3.2.1.14"/>
    </reaction>
</comment>
<keyword evidence="3 6" id="KW-0378">Hydrolase</keyword>
<evidence type="ECO:0000256" key="5">
    <source>
        <dbReference type="ARBA" id="ARBA00023295"/>
    </source>
</evidence>
<accession>A0ABZ2KFL8</accession>
<feature type="signal peptide" evidence="8">
    <location>
        <begin position="1"/>
        <end position="23"/>
    </location>
</feature>
<dbReference type="InterPro" id="IPR011583">
    <property type="entry name" value="Chitinase_II/V-like_cat"/>
</dbReference>
<dbReference type="GO" id="GO:0016787">
    <property type="term" value="F:hydrolase activity"/>
    <property type="evidence" value="ECO:0007669"/>
    <property type="project" value="UniProtKB-KW"/>
</dbReference>
<dbReference type="EC" id="3.2.1.14" evidence="2"/>
<dbReference type="PANTHER" id="PTHR11177">
    <property type="entry name" value="CHITINASE"/>
    <property type="match status" value="1"/>
</dbReference>
<dbReference type="InterPro" id="IPR017853">
    <property type="entry name" value="GH"/>
</dbReference>
<proteinExistence type="inferred from homology"/>
<protein>
    <recommendedName>
        <fullName evidence="2">chitinase</fullName>
        <ecNumber evidence="2">3.2.1.14</ecNumber>
    </recommendedName>
</protein>
<dbReference type="Pfam" id="PF00704">
    <property type="entry name" value="Glyco_hydro_18"/>
    <property type="match status" value="1"/>
</dbReference>
<reference evidence="10 11" key="1">
    <citation type="submission" date="2021-12" db="EMBL/GenBank/DDBJ databases">
        <title>Discovery of the Pendulisporaceae a myxobacterial family with distinct sporulation behavior and unique specialized metabolism.</title>
        <authorList>
            <person name="Garcia R."/>
            <person name="Popoff A."/>
            <person name="Bader C.D."/>
            <person name="Loehr J."/>
            <person name="Walesch S."/>
            <person name="Walt C."/>
            <person name="Boldt J."/>
            <person name="Bunk B."/>
            <person name="Haeckl F.J.F.P.J."/>
            <person name="Gunesch A.P."/>
            <person name="Birkelbach J."/>
            <person name="Nuebel U."/>
            <person name="Pietschmann T."/>
            <person name="Bach T."/>
            <person name="Mueller R."/>
        </authorList>
    </citation>
    <scope>NUCLEOTIDE SEQUENCE [LARGE SCALE GENOMIC DNA]</scope>
    <source>
        <strain evidence="10 11">MSr12523</strain>
    </source>
</reference>
<keyword evidence="8" id="KW-0732">Signal</keyword>
<evidence type="ECO:0000256" key="2">
    <source>
        <dbReference type="ARBA" id="ARBA00012729"/>
    </source>
</evidence>
<dbReference type="PROSITE" id="PS51910">
    <property type="entry name" value="GH18_2"/>
    <property type="match status" value="1"/>
</dbReference>
<dbReference type="SUPFAM" id="SSF54556">
    <property type="entry name" value="Chitinase insertion domain"/>
    <property type="match status" value="1"/>
</dbReference>
<organism evidence="10 11">
    <name type="scientific">Pendulispora brunnea</name>
    <dbReference type="NCBI Taxonomy" id="2905690"/>
    <lineage>
        <taxon>Bacteria</taxon>
        <taxon>Pseudomonadati</taxon>
        <taxon>Myxococcota</taxon>
        <taxon>Myxococcia</taxon>
        <taxon>Myxococcales</taxon>
        <taxon>Sorangiineae</taxon>
        <taxon>Pendulisporaceae</taxon>
        <taxon>Pendulispora</taxon>
    </lineage>
</organism>
<dbReference type="PROSITE" id="PS01095">
    <property type="entry name" value="GH18_1"/>
    <property type="match status" value="1"/>
</dbReference>
<dbReference type="PANTHER" id="PTHR11177:SF317">
    <property type="entry name" value="CHITINASE 12-RELATED"/>
    <property type="match status" value="1"/>
</dbReference>
<keyword evidence="5 6" id="KW-0326">Glycosidase</keyword>
<dbReference type="Proteomes" id="UP001379533">
    <property type="component" value="Chromosome"/>
</dbReference>
<name>A0ABZ2KFL8_9BACT</name>
<dbReference type="SMART" id="SM00636">
    <property type="entry name" value="Glyco_18"/>
    <property type="match status" value="1"/>
</dbReference>
<evidence type="ECO:0000256" key="1">
    <source>
        <dbReference type="ARBA" id="ARBA00000822"/>
    </source>
</evidence>
<dbReference type="CDD" id="cd06548">
    <property type="entry name" value="GH18_chitinase"/>
    <property type="match status" value="1"/>
</dbReference>
<gene>
    <name evidence="10" type="ORF">LZC95_02405</name>
</gene>
<dbReference type="SUPFAM" id="SSF51445">
    <property type="entry name" value="(Trans)glycosidases"/>
    <property type="match status" value="1"/>
</dbReference>
<dbReference type="InterPro" id="IPR029070">
    <property type="entry name" value="Chitinase_insertion_sf"/>
</dbReference>
<dbReference type="PROSITE" id="PS51257">
    <property type="entry name" value="PROKAR_LIPOPROTEIN"/>
    <property type="match status" value="1"/>
</dbReference>
<dbReference type="RefSeq" id="WP_394846301.1">
    <property type="nucleotide sequence ID" value="NZ_CP089982.1"/>
</dbReference>
<keyword evidence="11" id="KW-1185">Reference proteome</keyword>
<evidence type="ECO:0000313" key="10">
    <source>
        <dbReference type="EMBL" id="WXA95694.1"/>
    </source>
</evidence>
<dbReference type="InterPro" id="IPR001579">
    <property type="entry name" value="Glyco_hydro_18_chit_AS"/>
</dbReference>
<evidence type="ECO:0000256" key="8">
    <source>
        <dbReference type="SAM" id="SignalP"/>
    </source>
</evidence>
<dbReference type="Gene3D" id="3.10.50.10">
    <property type="match status" value="1"/>
</dbReference>
<evidence type="ECO:0000256" key="7">
    <source>
        <dbReference type="RuleBase" id="RU004453"/>
    </source>
</evidence>
<dbReference type="Gene3D" id="3.20.20.80">
    <property type="entry name" value="Glycosidases"/>
    <property type="match status" value="1"/>
</dbReference>
<keyword evidence="4" id="KW-0146">Chitin degradation</keyword>
<evidence type="ECO:0000259" key="9">
    <source>
        <dbReference type="PROSITE" id="PS51910"/>
    </source>
</evidence>
<evidence type="ECO:0000313" key="11">
    <source>
        <dbReference type="Proteomes" id="UP001379533"/>
    </source>
</evidence>
<sequence length="403" mass="44111">MKFRLRAIGLLSLVLAATTAACAGDEPRDAASDDAPLAAPTPVIGAYYAGWASSSYPVSRIPANKITHLFYAFATIQNGRCVAPGGADANFNALATLKRQYPQLRTLISIGGWGAGGFSDAALTQASRQRFVTSCLDTFFTRYRGSFDGVDLDWEFPVSGGPVEITDRPEDKQNMTLLSQEFRRQLDNLGRQRGAKYLVTAALPAGRLQTDGPYDPAASFDLRALGGVLDFINLMTYDMGTGFSSVATFNAPMSEVAEDPLGQPMRKWNNVTNAVAYYRQNGVPPERLVLGVPFYGRGFVVKQEGPNHGLYQAKASTFEVGAWKDIQPLLNNPAWKQYWHPVAQSPWLYNAAERKFASYENPQSIGIRAQFAKQNGLLGTFMWELSEDDASNSLLNAMSAPFR</sequence>
<evidence type="ECO:0000256" key="3">
    <source>
        <dbReference type="ARBA" id="ARBA00022801"/>
    </source>
</evidence>
<feature type="domain" description="GH18" evidence="9">
    <location>
        <begin position="42"/>
        <end position="403"/>
    </location>
</feature>
<dbReference type="EMBL" id="CP089982">
    <property type="protein sequence ID" value="WXA95694.1"/>
    <property type="molecule type" value="Genomic_DNA"/>
</dbReference>
<dbReference type="InterPro" id="IPR050314">
    <property type="entry name" value="Glycosyl_Hydrlase_18"/>
</dbReference>